<gene>
    <name evidence="1" type="ORF">V6N11_063615</name>
</gene>
<protein>
    <submittedName>
        <fullName evidence="1">Uncharacterized protein</fullName>
    </submittedName>
</protein>
<accession>A0ABR2PLI1</accession>
<keyword evidence="2" id="KW-1185">Reference proteome</keyword>
<proteinExistence type="predicted"/>
<dbReference type="Proteomes" id="UP001396334">
    <property type="component" value="Unassembled WGS sequence"/>
</dbReference>
<reference evidence="1 2" key="1">
    <citation type="journal article" date="2024" name="G3 (Bethesda)">
        <title>Genome assembly of Hibiscus sabdariffa L. provides insights into metabolisms of medicinal natural products.</title>
        <authorList>
            <person name="Kim T."/>
        </authorList>
    </citation>
    <scope>NUCLEOTIDE SEQUENCE [LARGE SCALE GENOMIC DNA]</scope>
    <source>
        <strain evidence="1">TK-2024</strain>
        <tissue evidence="1">Old leaves</tissue>
    </source>
</reference>
<organism evidence="1 2">
    <name type="scientific">Hibiscus sabdariffa</name>
    <name type="common">roselle</name>
    <dbReference type="NCBI Taxonomy" id="183260"/>
    <lineage>
        <taxon>Eukaryota</taxon>
        <taxon>Viridiplantae</taxon>
        <taxon>Streptophyta</taxon>
        <taxon>Embryophyta</taxon>
        <taxon>Tracheophyta</taxon>
        <taxon>Spermatophyta</taxon>
        <taxon>Magnoliopsida</taxon>
        <taxon>eudicotyledons</taxon>
        <taxon>Gunneridae</taxon>
        <taxon>Pentapetalae</taxon>
        <taxon>rosids</taxon>
        <taxon>malvids</taxon>
        <taxon>Malvales</taxon>
        <taxon>Malvaceae</taxon>
        <taxon>Malvoideae</taxon>
        <taxon>Hibiscus</taxon>
    </lineage>
</organism>
<dbReference type="EMBL" id="JBBPBN010000056">
    <property type="protein sequence ID" value="KAK8989177.1"/>
    <property type="molecule type" value="Genomic_DNA"/>
</dbReference>
<comment type="caution">
    <text evidence="1">The sequence shown here is derived from an EMBL/GenBank/DDBJ whole genome shotgun (WGS) entry which is preliminary data.</text>
</comment>
<sequence length="76" mass="8824">MPFGMQPLRLPLDRMEKDWSESSIQDMKAESQLTTVEVSRSMPMRKTREGIAALRKKKLLVNPDKCYRISCLRIPS</sequence>
<evidence type="ECO:0000313" key="1">
    <source>
        <dbReference type="EMBL" id="KAK8989177.1"/>
    </source>
</evidence>
<name>A0ABR2PLI1_9ROSI</name>
<evidence type="ECO:0000313" key="2">
    <source>
        <dbReference type="Proteomes" id="UP001396334"/>
    </source>
</evidence>